<dbReference type="eggNOG" id="ENOG502S663">
    <property type="taxonomic scope" value="Eukaryota"/>
</dbReference>
<protein>
    <recommendedName>
        <fullName evidence="1">C2 domain-containing protein</fullName>
    </recommendedName>
</protein>
<dbReference type="PROSITE" id="PS50004">
    <property type="entry name" value="C2"/>
    <property type="match status" value="1"/>
</dbReference>
<dbReference type="Gene3D" id="2.60.40.150">
    <property type="entry name" value="C2 domain"/>
    <property type="match status" value="1"/>
</dbReference>
<evidence type="ECO:0000313" key="3">
    <source>
        <dbReference type="Proteomes" id="UP000030748"/>
    </source>
</evidence>
<dbReference type="AlphaFoldDB" id="A0A022QQG0"/>
<dbReference type="GO" id="GO:0006952">
    <property type="term" value="P:defense response"/>
    <property type="evidence" value="ECO:0007669"/>
    <property type="project" value="InterPro"/>
</dbReference>
<dbReference type="InterPro" id="IPR044750">
    <property type="entry name" value="C2_SRC2/BAP"/>
</dbReference>
<dbReference type="PhylomeDB" id="A0A022QQG0"/>
<dbReference type="InterPro" id="IPR035892">
    <property type="entry name" value="C2_domain_sf"/>
</dbReference>
<name>A0A022QQG0_ERYGU</name>
<dbReference type="SMART" id="SM00239">
    <property type="entry name" value="C2"/>
    <property type="match status" value="1"/>
</dbReference>
<reference evidence="2 3" key="1">
    <citation type="journal article" date="2013" name="Proc. Natl. Acad. Sci. U.S.A.">
        <title>Fine-scale variation in meiotic recombination in Mimulus inferred from population shotgun sequencing.</title>
        <authorList>
            <person name="Hellsten U."/>
            <person name="Wright K.M."/>
            <person name="Jenkins J."/>
            <person name="Shu S."/>
            <person name="Yuan Y."/>
            <person name="Wessler S.R."/>
            <person name="Schmutz J."/>
            <person name="Willis J.H."/>
            <person name="Rokhsar D.S."/>
        </authorList>
    </citation>
    <scope>NUCLEOTIDE SEQUENCE [LARGE SCALE GENOMIC DNA]</scope>
    <source>
        <strain evidence="3">cv. DUN x IM62</strain>
    </source>
</reference>
<sequence>MQNNILPPIIEITIISAQNIAKNKSYFTFSRRIRPFIILSAASSARNKDLQRLYETREDENGGVNPTWGDKFRLSLTHNFFNQRYPGIYLQLYTKHLLLGQSQLGWCMIPASDILNRFSHVGSTQFLSYRLRSGDGSRGQGVVNVAVRLEESLCDDHSVIGIPVKL</sequence>
<evidence type="ECO:0000313" key="2">
    <source>
        <dbReference type="EMBL" id="EYU29829.1"/>
    </source>
</evidence>
<proteinExistence type="predicted"/>
<gene>
    <name evidence="2" type="ORF">MIMGU_mgv1a021847mg</name>
</gene>
<evidence type="ECO:0000259" key="1">
    <source>
        <dbReference type="PROSITE" id="PS50004"/>
    </source>
</evidence>
<dbReference type="EMBL" id="KI631140">
    <property type="protein sequence ID" value="EYU29829.1"/>
    <property type="molecule type" value="Genomic_DNA"/>
</dbReference>
<keyword evidence="3" id="KW-1185">Reference proteome</keyword>
<dbReference type="SUPFAM" id="SSF49562">
    <property type="entry name" value="C2 domain (Calcium/lipid-binding domain, CaLB)"/>
    <property type="match status" value="1"/>
</dbReference>
<dbReference type="Pfam" id="PF00168">
    <property type="entry name" value="C2"/>
    <property type="match status" value="1"/>
</dbReference>
<dbReference type="CDD" id="cd04051">
    <property type="entry name" value="C2_SRC2_like"/>
    <property type="match status" value="1"/>
</dbReference>
<dbReference type="PANTHER" id="PTHR32246:SF66">
    <property type="entry name" value="C2 DOMAIN-CONTAINING PROTEIN"/>
    <property type="match status" value="1"/>
</dbReference>
<dbReference type="InterPro" id="IPR000008">
    <property type="entry name" value="C2_dom"/>
</dbReference>
<organism evidence="2 3">
    <name type="scientific">Erythranthe guttata</name>
    <name type="common">Yellow monkey flower</name>
    <name type="synonym">Mimulus guttatus</name>
    <dbReference type="NCBI Taxonomy" id="4155"/>
    <lineage>
        <taxon>Eukaryota</taxon>
        <taxon>Viridiplantae</taxon>
        <taxon>Streptophyta</taxon>
        <taxon>Embryophyta</taxon>
        <taxon>Tracheophyta</taxon>
        <taxon>Spermatophyta</taxon>
        <taxon>Magnoliopsida</taxon>
        <taxon>eudicotyledons</taxon>
        <taxon>Gunneridae</taxon>
        <taxon>Pentapetalae</taxon>
        <taxon>asterids</taxon>
        <taxon>lamiids</taxon>
        <taxon>Lamiales</taxon>
        <taxon>Phrymaceae</taxon>
        <taxon>Erythranthe</taxon>
    </lineage>
</organism>
<feature type="domain" description="C2" evidence="1">
    <location>
        <begin position="1"/>
        <end position="124"/>
    </location>
</feature>
<dbReference type="Proteomes" id="UP000030748">
    <property type="component" value="Unassembled WGS sequence"/>
</dbReference>
<dbReference type="PANTHER" id="PTHR32246">
    <property type="entry name" value="INGRESSION PROTEIN FIC1"/>
    <property type="match status" value="1"/>
</dbReference>
<accession>A0A022QQG0</accession>